<proteinExistence type="predicted"/>
<sequence length="272" mass="31108">MAITDRFRIFYTLSGKDALPSERQTDADNSGTPDYIEQLAQRFVKVDKFYRTKVGLISPLDSDRYKGRAHYIDINLLNLSDDKGKTRNGIAYDGTPKLDRVVAGAESLNVLLIDLSNSLSWENKTVEHELFHLFQNGYTYFKNPWYTEGTARWSELIMNGRLGSGGGLPHSEDQKQELFHKTYDANTFWNELILRSDKAALGKNFIKKLLEKLGEIDGVAARDRGIESAPWPESEQRSEDNDPYIWRAVLETMREIGYTESNDKDVSKLLKL</sequence>
<evidence type="ECO:0000313" key="1">
    <source>
        <dbReference type="EMBL" id="MFD1215950.1"/>
    </source>
</evidence>
<protein>
    <recommendedName>
        <fullName evidence="3">Peptidase MA-like domain-containing protein</fullName>
    </recommendedName>
</protein>
<dbReference type="EMBL" id="JBHTLR010000005">
    <property type="protein sequence ID" value="MFD1215950.1"/>
    <property type="molecule type" value="Genomic_DNA"/>
</dbReference>
<evidence type="ECO:0000313" key="2">
    <source>
        <dbReference type="Proteomes" id="UP001597264"/>
    </source>
</evidence>
<keyword evidence="2" id="KW-1185">Reference proteome</keyword>
<gene>
    <name evidence="1" type="ORF">ACFQ2X_05005</name>
</gene>
<accession>A0ABW3U912</accession>
<organism evidence="1 2">
    <name type="scientific">Microbulbifer celer</name>
    <dbReference type="NCBI Taxonomy" id="435905"/>
    <lineage>
        <taxon>Bacteria</taxon>
        <taxon>Pseudomonadati</taxon>
        <taxon>Pseudomonadota</taxon>
        <taxon>Gammaproteobacteria</taxon>
        <taxon>Cellvibrionales</taxon>
        <taxon>Microbulbiferaceae</taxon>
        <taxon>Microbulbifer</taxon>
    </lineage>
</organism>
<reference evidence="2" key="1">
    <citation type="journal article" date="2019" name="Int. J. Syst. Evol. Microbiol.">
        <title>The Global Catalogue of Microorganisms (GCM) 10K type strain sequencing project: providing services to taxonomists for standard genome sequencing and annotation.</title>
        <authorList>
            <consortium name="The Broad Institute Genomics Platform"/>
            <consortium name="The Broad Institute Genome Sequencing Center for Infectious Disease"/>
            <person name="Wu L."/>
            <person name="Ma J."/>
        </authorList>
    </citation>
    <scope>NUCLEOTIDE SEQUENCE [LARGE SCALE GENOMIC DNA]</scope>
    <source>
        <strain evidence="2">CCUG 54356</strain>
    </source>
</reference>
<evidence type="ECO:0008006" key="3">
    <source>
        <dbReference type="Google" id="ProtNLM"/>
    </source>
</evidence>
<name>A0ABW3U912_9GAMM</name>
<comment type="caution">
    <text evidence="1">The sequence shown here is derived from an EMBL/GenBank/DDBJ whole genome shotgun (WGS) entry which is preliminary data.</text>
</comment>
<dbReference type="Proteomes" id="UP001597264">
    <property type="component" value="Unassembled WGS sequence"/>
</dbReference>
<dbReference type="RefSeq" id="WP_230436211.1">
    <property type="nucleotide sequence ID" value="NZ_CP087715.1"/>
</dbReference>